<dbReference type="PANTHER" id="PTHR18968:SF167">
    <property type="entry name" value="ACETOLACTATE SYNTHASE LARGE SUBUNIT ILVB2-RELATED"/>
    <property type="match status" value="1"/>
</dbReference>
<dbReference type="GO" id="GO:0030976">
    <property type="term" value="F:thiamine pyrophosphate binding"/>
    <property type="evidence" value="ECO:0007669"/>
    <property type="project" value="InterPro"/>
</dbReference>
<dbReference type="SUPFAM" id="SSF52518">
    <property type="entry name" value="Thiamin diphosphate-binding fold (THDP-binding)"/>
    <property type="match status" value="2"/>
</dbReference>
<dbReference type="PANTHER" id="PTHR18968">
    <property type="entry name" value="THIAMINE PYROPHOSPHATE ENZYMES"/>
    <property type="match status" value="1"/>
</dbReference>
<evidence type="ECO:0000259" key="6">
    <source>
        <dbReference type="Pfam" id="PF02776"/>
    </source>
</evidence>
<dbReference type="InterPro" id="IPR012001">
    <property type="entry name" value="Thiamin_PyroP_enz_TPP-bd_dom"/>
</dbReference>
<dbReference type="Gene3D" id="3.40.50.1220">
    <property type="entry name" value="TPP-binding domain"/>
    <property type="match status" value="1"/>
</dbReference>
<dbReference type="GO" id="GO:0050660">
    <property type="term" value="F:flavin adenine dinucleotide binding"/>
    <property type="evidence" value="ECO:0007669"/>
    <property type="project" value="TreeGrafter"/>
</dbReference>
<reference evidence="7 8" key="1">
    <citation type="submission" date="2024-02" db="EMBL/GenBank/DDBJ databases">
        <title>A novel Wenzhouxiangellaceae bacterium, isolated from coastal sediments.</title>
        <authorList>
            <person name="Du Z.-J."/>
            <person name="Ye Y.-Q."/>
            <person name="Zhang X.-Y."/>
        </authorList>
    </citation>
    <scope>NUCLEOTIDE SEQUENCE [LARGE SCALE GENOMIC DNA]</scope>
    <source>
        <strain evidence="7 8">CH-27</strain>
    </source>
</reference>
<evidence type="ECO:0000256" key="1">
    <source>
        <dbReference type="ARBA" id="ARBA00007812"/>
    </source>
</evidence>
<gene>
    <name evidence="7" type="ORF">V3330_01165</name>
</gene>
<dbReference type="PROSITE" id="PS00187">
    <property type="entry name" value="TPP_ENZYMES"/>
    <property type="match status" value="1"/>
</dbReference>
<dbReference type="InterPro" id="IPR011766">
    <property type="entry name" value="TPP_enzyme_TPP-bd"/>
</dbReference>
<dbReference type="InterPro" id="IPR029061">
    <property type="entry name" value="THDP-binding"/>
</dbReference>
<dbReference type="CDD" id="cd00568">
    <property type="entry name" value="TPP_enzymes"/>
    <property type="match status" value="1"/>
</dbReference>
<dbReference type="GO" id="GO:0003984">
    <property type="term" value="F:acetolactate synthase activity"/>
    <property type="evidence" value="ECO:0007669"/>
    <property type="project" value="TreeGrafter"/>
</dbReference>
<feature type="domain" description="Thiamine pyrophosphate enzyme TPP-binding" evidence="5">
    <location>
        <begin position="382"/>
        <end position="523"/>
    </location>
</feature>
<dbReference type="GO" id="GO:0000287">
    <property type="term" value="F:magnesium ion binding"/>
    <property type="evidence" value="ECO:0007669"/>
    <property type="project" value="InterPro"/>
</dbReference>
<evidence type="ECO:0000259" key="4">
    <source>
        <dbReference type="Pfam" id="PF00205"/>
    </source>
</evidence>
<dbReference type="CDD" id="cd07035">
    <property type="entry name" value="TPP_PYR_POX_like"/>
    <property type="match status" value="1"/>
</dbReference>
<accession>A0AAW9RBW8</accession>
<dbReference type="GO" id="GO:0009099">
    <property type="term" value="P:L-valine biosynthetic process"/>
    <property type="evidence" value="ECO:0007669"/>
    <property type="project" value="TreeGrafter"/>
</dbReference>
<dbReference type="RefSeq" id="WP_354693541.1">
    <property type="nucleotide sequence ID" value="NZ_JAZHOG010000001.1"/>
</dbReference>
<evidence type="ECO:0000259" key="5">
    <source>
        <dbReference type="Pfam" id="PF02775"/>
    </source>
</evidence>
<keyword evidence="2 3" id="KW-0786">Thiamine pyrophosphate</keyword>
<dbReference type="InterPro" id="IPR045229">
    <property type="entry name" value="TPP_enz"/>
</dbReference>
<sequence length="549" mass="59620">MPRIKGGKAIMDSVLSYGVDTIFGIPGGQTYELFDALYQRGDDIQLITTRSEQGAAYMAFGYARSTGKVGVYTTVPGPGVLNSGAALTTAYACNAPVLSLTGQVPSHGIGRGVGYLHDVPDQLGVLQRMTQWAARIEHPAHAPGMVAEAFRKLTTGRRRPVSLEMALDVMSEEAEVDMLEPTVFDEPVRPEPEALRRAAELLKTAERPMLYIGGGAVEAGEEILRLAEHLQAPVVSQRGGRGVVSDRHYLAHSYPAGHRMWPEIDVVVAIGSRLKYPRMHWGTDAKLKIIHIDIDPTELRRISTPTVGITGDAREATAGLLQALEEAGSTPRPSRREEFEALQAEMRQAFDADIQPQMGILHAIRGQLPDDGILVDEITQVGYASWYGYPVYQPRTLITSGYAGNLGYGLATAIGVKVANPDRRVISINGDGGFMFHVGELATAVKYQLNLVIIVFSDGAYTNVARAQTKRFGGRVIGTDLTNPDFAAMAEAYGATGYRVSTADELAEKIRLGFEQDGPVVIEMPIEKSDFPWKYLLLPQVRSDAQPAS</sequence>
<dbReference type="SUPFAM" id="SSF52467">
    <property type="entry name" value="DHS-like NAD/FAD-binding domain"/>
    <property type="match status" value="1"/>
</dbReference>
<comment type="similarity">
    <text evidence="1 3">Belongs to the TPP enzyme family.</text>
</comment>
<evidence type="ECO:0000313" key="8">
    <source>
        <dbReference type="Proteomes" id="UP001359886"/>
    </source>
</evidence>
<comment type="caution">
    <text evidence="7">The sequence shown here is derived from an EMBL/GenBank/DDBJ whole genome shotgun (WGS) entry which is preliminary data.</text>
</comment>
<dbReference type="GO" id="GO:0005948">
    <property type="term" value="C:acetolactate synthase complex"/>
    <property type="evidence" value="ECO:0007669"/>
    <property type="project" value="TreeGrafter"/>
</dbReference>
<dbReference type="EMBL" id="JAZHOG010000001">
    <property type="protein sequence ID" value="MEJ8566218.1"/>
    <property type="molecule type" value="Genomic_DNA"/>
</dbReference>
<dbReference type="InterPro" id="IPR012000">
    <property type="entry name" value="Thiamin_PyroP_enz_cen_dom"/>
</dbReference>
<dbReference type="Pfam" id="PF00205">
    <property type="entry name" value="TPP_enzyme_M"/>
    <property type="match status" value="1"/>
</dbReference>
<dbReference type="NCBIfam" id="NF006122">
    <property type="entry name" value="PRK08266.1"/>
    <property type="match status" value="1"/>
</dbReference>
<protein>
    <submittedName>
        <fullName evidence="7">Thiamine pyrophosphate-dependent enzyme</fullName>
    </submittedName>
</protein>
<name>A0AAW9RBW8_9GAMM</name>
<dbReference type="GO" id="GO:0009097">
    <property type="term" value="P:isoleucine biosynthetic process"/>
    <property type="evidence" value="ECO:0007669"/>
    <property type="project" value="TreeGrafter"/>
</dbReference>
<dbReference type="Pfam" id="PF02776">
    <property type="entry name" value="TPP_enzyme_N"/>
    <property type="match status" value="1"/>
</dbReference>
<dbReference type="Pfam" id="PF02775">
    <property type="entry name" value="TPP_enzyme_C"/>
    <property type="match status" value="1"/>
</dbReference>
<evidence type="ECO:0000313" key="7">
    <source>
        <dbReference type="EMBL" id="MEJ8566218.1"/>
    </source>
</evidence>
<evidence type="ECO:0000256" key="2">
    <source>
        <dbReference type="ARBA" id="ARBA00023052"/>
    </source>
</evidence>
<feature type="domain" description="Thiamine pyrophosphate enzyme N-terminal TPP-binding" evidence="6">
    <location>
        <begin position="5"/>
        <end position="122"/>
    </location>
</feature>
<organism evidence="7 8">
    <name type="scientific">Elongatibacter sediminis</name>
    <dbReference type="NCBI Taxonomy" id="3119006"/>
    <lineage>
        <taxon>Bacteria</taxon>
        <taxon>Pseudomonadati</taxon>
        <taxon>Pseudomonadota</taxon>
        <taxon>Gammaproteobacteria</taxon>
        <taxon>Chromatiales</taxon>
        <taxon>Wenzhouxiangellaceae</taxon>
        <taxon>Elongatibacter</taxon>
    </lineage>
</organism>
<proteinExistence type="inferred from homology"/>
<feature type="domain" description="Thiamine pyrophosphate enzyme central" evidence="4">
    <location>
        <begin position="195"/>
        <end position="317"/>
    </location>
</feature>
<dbReference type="Gene3D" id="3.40.50.970">
    <property type="match status" value="2"/>
</dbReference>
<evidence type="ECO:0000256" key="3">
    <source>
        <dbReference type="RuleBase" id="RU362132"/>
    </source>
</evidence>
<dbReference type="AlphaFoldDB" id="A0AAW9RBW8"/>
<keyword evidence="8" id="KW-1185">Reference proteome</keyword>
<dbReference type="InterPro" id="IPR029035">
    <property type="entry name" value="DHS-like_NAD/FAD-binding_dom"/>
</dbReference>
<dbReference type="Proteomes" id="UP001359886">
    <property type="component" value="Unassembled WGS sequence"/>
</dbReference>
<dbReference type="InterPro" id="IPR000399">
    <property type="entry name" value="TPP-bd_CS"/>
</dbReference>